<evidence type="ECO:0000256" key="1">
    <source>
        <dbReference type="ARBA" id="ARBA00004251"/>
    </source>
</evidence>
<protein>
    <submittedName>
        <fullName evidence="13">Receptor activity-modifying protein 1-like</fullName>
    </submittedName>
</protein>
<feature type="transmembrane region" description="Helical" evidence="11">
    <location>
        <begin position="186"/>
        <end position="207"/>
    </location>
</feature>
<dbReference type="Proteomes" id="UP000261360">
    <property type="component" value="Unplaced"/>
</dbReference>
<sequence>MILYPLFLLLIIGIEESQTANMTEEEFGKVERNQTFIVPTKYNSTMTPGNVTYSLYRDEKSQIEDELLNNQTSTVITEDDETFQDQESRSPHEHCQQDLLVLYSHSYCGAAFQKEMLTISTENWCLLESITKPYSEVTYCLEKLSGLVGCYYPNPDTQDFFLYIHSYYFQNCTSDELPLEDAPHGLVMALTLIPVSLIPILVYLVVWKSKVQE</sequence>
<dbReference type="Ensembl" id="ENSSLDT00000028571.1">
    <property type="protein sequence ID" value="ENSSLDP00000027732.1"/>
    <property type="gene ID" value="ENSSLDG00000021506.1"/>
</dbReference>
<evidence type="ECO:0000256" key="8">
    <source>
        <dbReference type="ARBA" id="ARBA00023136"/>
    </source>
</evidence>
<keyword evidence="6 12" id="KW-0732">Signal</keyword>
<evidence type="ECO:0000256" key="7">
    <source>
        <dbReference type="ARBA" id="ARBA00022989"/>
    </source>
</evidence>
<dbReference type="GeneTree" id="ENSGT00940000168205"/>
<dbReference type="InterPro" id="IPR038126">
    <property type="entry name" value="RAMP_sf"/>
</dbReference>
<evidence type="ECO:0000256" key="11">
    <source>
        <dbReference type="SAM" id="Phobius"/>
    </source>
</evidence>
<dbReference type="GO" id="GO:0006816">
    <property type="term" value="P:calcium ion transport"/>
    <property type="evidence" value="ECO:0007669"/>
    <property type="project" value="TreeGrafter"/>
</dbReference>
<dbReference type="PANTHER" id="PTHR14076:SF9">
    <property type="entry name" value="RECEPTOR ACTIVITY-MODIFYING PROTEIN 2"/>
    <property type="match status" value="1"/>
</dbReference>
<reference evidence="13" key="2">
    <citation type="submission" date="2025-09" db="UniProtKB">
        <authorList>
            <consortium name="Ensembl"/>
        </authorList>
    </citation>
    <scope>IDENTIFICATION</scope>
</reference>
<evidence type="ECO:0000256" key="5">
    <source>
        <dbReference type="ARBA" id="ARBA00022692"/>
    </source>
</evidence>
<dbReference type="GO" id="GO:0015026">
    <property type="term" value="F:coreceptor activity"/>
    <property type="evidence" value="ECO:0007669"/>
    <property type="project" value="InterPro"/>
</dbReference>
<dbReference type="GO" id="GO:0009986">
    <property type="term" value="C:cell surface"/>
    <property type="evidence" value="ECO:0007669"/>
    <property type="project" value="TreeGrafter"/>
</dbReference>
<dbReference type="GeneID" id="111664373"/>
<evidence type="ECO:0000256" key="12">
    <source>
        <dbReference type="SAM" id="SignalP"/>
    </source>
</evidence>
<comment type="similarity">
    <text evidence="2">Belongs to the RAMP family.</text>
</comment>
<dbReference type="GO" id="GO:0031623">
    <property type="term" value="P:receptor internalization"/>
    <property type="evidence" value="ECO:0007669"/>
    <property type="project" value="TreeGrafter"/>
</dbReference>
<feature type="signal peptide" evidence="12">
    <location>
        <begin position="1"/>
        <end position="19"/>
    </location>
</feature>
<dbReference type="GO" id="GO:0032870">
    <property type="term" value="P:cellular response to hormone stimulus"/>
    <property type="evidence" value="ECO:0007669"/>
    <property type="project" value="TreeGrafter"/>
</dbReference>
<evidence type="ECO:0000256" key="4">
    <source>
        <dbReference type="ARBA" id="ARBA00022475"/>
    </source>
</evidence>
<proteinExistence type="inferred from homology"/>
<dbReference type="GO" id="GO:0006886">
    <property type="term" value="P:intracellular protein transport"/>
    <property type="evidence" value="ECO:0007669"/>
    <property type="project" value="InterPro"/>
</dbReference>
<dbReference type="AlphaFoldDB" id="A0A3B4YDU3"/>
<dbReference type="STRING" id="1841481.ENSSLDP00000027732"/>
<evidence type="ECO:0000313" key="13">
    <source>
        <dbReference type="Ensembl" id="ENSSLDP00000027732.1"/>
    </source>
</evidence>
<dbReference type="KEGG" id="slal:111664373"/>
<organism evidence="13 14">
    <name type="scientific">Seriola lalandi dorsalis</name>
    <dbReference type="NCBI Taxonomy" id="1841481"/>
    <lineage>
        <taxon>Eukaryota</taxon>
        <taxon>Metazoa</taxon>
        <taxon>Chordata</taxon>
        <taxon>Craniata</taxon>
        <taxon>Vertebrata</taxon>
        <taxon>Euteleostomi</taxon>
        <taxon>Actinopterygii</taxon>
        <taxon>Neopterygii</taxon>
        <taxon>Teleostei</taxon>
        <taxon>Neoteleostei</taxon>
        <taxon>Acanthomorphata</taxon>
        <taxon>Carangaria</taxon>
        <taxon>Carangiformes</taxon>
        <taxon>Carangidae</taxon>
        <taxon>Seriola</taxon>
    </lineage>
</organism>
<evidence type="ECO:0000256" key="2">
    <source>
        <dbReference type="ARBA" id="ARBA00007087"/>
    </source>
</evidence>
<comment type="subcellular location">
    <subcellularLocation>
        <location evidence="1">Cell membrane</location>
        <topology evidence="1">Single-pass type I membrane protein</topology>
    </subcellularLocation>
</comment>
<dbReference type="GO" id="GO:0005886">
    <property type="term" value="C:plasma membrane"/>
    <property type="evidence" value="ECO:0007669"/>
    <property type="project" value="UniProtKB-SubCell"/>
</dbReference>
<evidence type="ECO:0000256" key="9">
    <source>
        <dbReference type="ARBA" id="ARBA00023157"/>
    </source>
</evidence>
<keyword evidence="14" id="KW-1185">Reference proteome</keyword>
<dbReference type="GO" id="GO:0001525">
    <property type="term" value="P:angiogenesis"/>
    <property type="evidence" value="ECO:0007669"/>
    <property type="project" value="TreeGrafter"/>
</dbReference>
<dbReference type="Pfam" id="PF04901">
    <property type="entry name" value="RAMP"/>
    <property type="match status" value="1"/>
</dbReference>
<reference evidence="13" key="1">
    <citation type="submission" date="2025-08" db="UniProtKB">
        <authorList>
            <consortium name="Ensembl"/>
        </authorList>
    </citation>
    <scope>IDENTIFICATION</scope>
</reference>
<feature type="chain" id="PRO_5017384793" evidence="12">
    <location>
        <begin position="20"/>
        <end position="213"/>
    </location>
</feature>
<keyword evidence="4" id="KW-1003">Cell membrane</keyword>
<evidence type="ECO:0000256" key="10">
    <source>
        <dbReference type="ARBA" id="ARBA00023170"/>
    </source>
</evidence>
<dbReference type="PANTHER" id="PTHR14076">
    <property type="entry name" value="RECEPTOR ACTIVITY MODIFYING PROTEIN RAMP"/>
    <property type="match status" value="1"/>
</dbReference>
<dbReference type="Gene3D" id="1.10.150.510">
    <property type="entry name" value="Receptor activity modifying family"/>
    <property type="match status" value="1"/>
</dbReference>
<keyword evidence="9" id="KW-1015">Disulfide bond</keyword>
<keyword evidence="8 11" id="KW-0472">Membrane</keyword>
<dbReference type="OrthoDB" id="9416539at2759"/>
<dbReference type="GO" id="GO:0072659">
    <property type="term" value="P:protein localization to plasma membrane"/>
    <property type="evidence" value="ECO:0007669"/>
    <property type="project" value="TreeGrafter"/>
</dbReference>
<evidence type="ECO:0000256" key="6">
    <source>
        <dbReference type="ARBA" id="ARBA00022729"/>
    </source>
</evidence>
<dbReference type="RefSeq" id="XP_023274704.1">
    <property type="nucleotide sequence ID" value="XM_023418936.1"/>
</dbReference>
<dbReference type="GO" id="GO:0008277">
    <property type="term" value="P:regulation of G protein-coupled receptor signaling pathway"/>
    <property type="evidence" value="ECO:0007669"/>
    <property type="project" value="InterPro"/>
</dbReference>
<keyword evidence="7 11" id="KW-1133">Transmembrane helix</keyword>
<dbReference type="GO" id="GO:0043235">
    <property type="term" value="C:receptor complex"/>
    <property type="evidence" value="ECO:0007669"/>
    <property type="project" value="TreeGrafter"/>
</dbReference>
<keyword evidence="3" id="KW-0813">Transport</keyword>
<dbReference type="GO" id="GO:0007186">
    <property type="term" value="P:G protein-coupled receptor signaling pathway"/>
    <property type="evidence" value="ECO:0007669"/>
    <property type="project" value="TreeGrafter"/>
</dbReference>
<keyword evidence="10" id="KW-0675">Receptor</keyword>
<dbReference type="InterPro" id="IPR006985">
    <property type="entry name" value="RAMP"/>
</dbReference>
<keyword evidence="5 11" id="KW-0812">Transmembrane</keyword>
<evidence type="ECO:0000256" key="3">
    <source>
        <dbReference type="ARBA" id="ARBA00022448"/>
    </source>
</evidence>
<name>A0A3B4YDU3_SERLL</name>
<evidence type="ECO:0000313" key="14">
    <source>
        <dbReference type="Proteomes" id="UP000261360"/>
    </source>
</evidence>
<accession>A0A3B4YDU3</accession>